<dbReference type="Proteomes" id="UP001062165">
    <property type="component" value="Chromosome"/>
</dbReference>
<dbReference type="RefSeq" id="WP_263052615.1">
    <property type="nucleotide sequence ID" value="NZ_CP106735.1"/>
</dbReference>
<evidence type="ECO:0000259" key="2">
    <source>
        <dbReference type="Pfam" id="PF26395"/>
    </source>
</evidence>
<accession>A0ABY6D412</accession>
<sequence>MEIKDIPIHLQEAALKSKIPECDLFLDKNYLRARGQLKPSPRSCWYSYEIKYRFRDNIKILILNPKIKMEVNGKKAEHLYKDGSLCLFFPKAKEFNSKKLIVDYIIPWVSLWLFFYEIWLVTGEWKGGGIHPQ</sequence>
<feature type="domain" description="Type II CBASS E2 protein" evidence="2">
    <location>
        <begin position="11"/>
        <end position="132"/>
    </location>
</feature>
<gene>
    <name evidence="3" type="ORF">N7E81_07205</name>
</gene>
<evidence type="ECO:0000313" key="3">
    <source>
        <dbReference type="EMBL" id="UXX80886.1"/>
    </source>
</evidence>
<proteinExistence type="predicted"/>
<keyword evidence="1" id="KW-0812">Transmembrane</keyword>
<keyword evidence="1" id="KW-1133">Transmembrane helix</keyword>
<dbReference type="InterPro" id="IPR058588">
    <property type="entry name" value="E2-CBASS"/>
</dbReference>
<organism evidence="3 4">
    <name type="scientific">Reichenbachiella carrageenanivorans</name>
    <dbReference type="NCBI Taxonomy" id="2979869"/>
    <lineage>
        <taxon>Bacteria</taxon>
        <taxon>Pseudomonadati</taxon>
        <taxon>Bacteroidota</taxon>
        <taxon>Cytophagia</taxon>
        <taxon>Cytophagales</taxon>
        <taxon>Reichenbachiellaceae</taxon>
        <taxon>Reichenbachiella</taxon>
    </lineage>
</organism>
<protein>
    <recommendedName>
        <fullName evidence="2">Type II CBASS E2 protein domain-containing protein</fullName>
    </recommendedName>
</protein>
<dbReference type="EMBL" id="CP106735">
    <property type="protein sequence ID" value="UXX80886.1"/>
    <property type="molecule type" value="Genomic_DNA"/>
</dbReference>
<keyword evidence="1" id="KW-0472">Membrane</keyword>
<evidence type="ECO:0000256" key="1">
    <source>
        <dbReference type="SAM" id="Phobius"/>
    </source>
</evidence>
<feature type="transmembrane region" description="Helical" evidence="1">
    <location>
        <begin position="100"/>
        <end position="119"/>
    </location>
</feature>
<dbReference type="Pfam" id="PF26395">
    <property type="entry name" value="E2-CBASS"/>
    <property type="match status" value="1"/>
</dbReference>
<evidence type="ECO:0000313" key="4">
    <source>
        <dbReference type="Proteomes" id="UP001062165"/>
    </source>
</evidence>
<keyword evidence="4" id="KW-1185">Reference proteome</keyword>
<reference evidence="3" key="1">
    <citation type="submission" date="2022-10" db="EMBL/GenBank/DDBJ databases">
        <title>Comparative genomics and taxonomic characterization of three novel marine species of genus Reichenbachiella exhibiting antioxidant and polysaccharide degradation activities.</title>
        <authorList>
            <person name="Muhammad N."/>
            <person name="Lee Y.-J."/>
            <person name="Ko J."/>
            <person name="Kim S.-G."/>
        </authorList>
    </citation>
    <scope>NUCLEOTIDE SEQUENCE</scope>
    <source>
        <strain evidence="3">Wsw4-B4</strain>
    </source>
</reference>
<name>A0ABY6D412_9BACT</name>